<comment type="caution">
    <text evidence="1">The sequence shown here is derived from an EMBL/GenBank/DDBJ whole genome shotgun (WGS) entry which is preliminary data.</text>
</comment>
<dbReference type="RefSeq" id="WP_117506368.1">
    <property type="nucleotide sequence ID" value="NZ_CAXSZA010000007.1"/>
</dbReference>
<gene>
    <name evidence="1" type="ORF">DWZ89_14170</name>
</gene>
<dbReference type="InterPro" id="IPR026989">
    <property type="entry name" value="TnpV"/>
</dbReference>
<proteinExistence type="predicted"/>
<accession>A0A3E2SWD5</accession>
<dbReference type="Pfam" id="PF14198">
    <property type="entry name" value="TnpV"/>
    <property type="match status" value="1"/>
</dbReference>
<reference evidence="1 2" key="1">
    <citation type="submission" date="2018-08" db="EMBL/GenBank/DDBJ databases">
        <title>A genome reference for cultivated species of the human gut microbiota.</title>
        <authorList>
            <person name="Zou Y."/>
            <person name="Xue W."/>
            <person name="Luo G."/>
        </authorList>
    </citation>
    <scope>NUCLEOTIDE SEQUENCE [LARGE SCALE GENOMIC DNA]</scope>
    <source>
        <strain evidence="1 2">AF36-11AT</strain>
    </source>
</reference>
<organism evidence="1 2">
    <name type="scientific">Faecalibacterium prausnitzii</name>
    <dbReference type="NCBI Taxonomy" id="853"/>
    <lineage>
        <taxon>Bacteria</taxon>
        <taxon>Bacillati</taxon>
        <taxon>Bacillota</taxon>
        <taxon>Clostridia</taxon>
        <taxon>Eubacteriales</taxon>
        <taxon>Oscillospiraceae</taxon>
        <taxon>Faecalibacterium</taxon>
    </lineage>
</organism>
<dbReference type="Proteomes" id="UP000261140">
    <property type="component" value="Unassembled WGS sequence"/>
</dbReference>
<sequence length="127" mass="14926">MVELKKRLHDAQNGLDYALVGDYYLPDLVFDESADPIGRWGRMHGRYLKENHPVRYNAMLLSGKLNSYLAQINEQAQKQLELIIQQMQQTEVITEDLKAANQIEWVQRMNSIQERAEEIVRSDFIYK</sequence>
<name>A0A3E2SWD5_9FIRM</name>
<dbReference type="EMBL" id="QVEQ01000031">
    <property type="protein sequence ID" value="RGB66339.1"/>
    <property type="molecule type" value="Genomic_DNA"/>
</dbReference>
<dbReference type="AlphaFoldDB" id="A0A3E2SWD5"/>
<protein>
    <submittedName>
        <fullName evidence="1">TnpV protein</fullName>
    </submittedName>
</protein>
<evidence type="ECO:0000313" key="2">
    <source>
        <dbReference type="Proteomes" id="UP000261140"/>
    </source>
</evidence>
<evidence type="ECO:0000313" key="1">
    <source>
        <dbReference type="EMBL" id="RGB66339.1"/>
    </source>
</evidence>